<dbReference type="Pfam" id="PF24282">
    <property type="entry name" value="DUF7470"/>
    <property type="match status" value="1"/>
</dbReference>
<evidence type="ECO:0000256" key="1">
    <source>
        <dbReference type="SAM" id="Phobius"/>
    </source>
</evidence>
<name>E4NRM3_HALBP</name>
<gene>
    <name evidence="2" type="ordered locus">Hbor_00860</name>
</gene>
<dbReference type="eggNOG" id="arCOG11132">
    <property type="taxonomic scope" value="Archaea"/>
</dbReference>
<accession>E4NRM3</accession>
<feature type="transmembrane region" description="Helical" evidence="1">
    <location>
        <begin position="40"/>
        <end position="64"/>
    </location>
</feature>
<dbReference type="InterPro" id="IPR055893">
    <property type="entry name" value="DUF7470"/>
</dbReference>
<keyword evidence="1" id="KW-1133">Transmembrane helix</keyword>
<dbReference type="EMBL" id="CP001690">
    <property type="protein sequence ID" value="ADQ65699.1"/>
    <property type="molecule type" value="Genomic_DNA"/>
</dbReference>
<proteinExistence type="predicted"/>
<organism evidence="2 3">
    <name type="scientific">Halogeometricum borinquense (strain ATCC 700274 / DSM 11551 / JCM 10706 / KCTC 4070 / PR3)</name>
    <dbReference type="NCBI Taxonomy" id="469382"/>
    <lineage>
        <taxon>Archaea</taxon>
        <taxon>Methanobacteriati</taxon>
        <taxon>Methanobacteriota</taxon>
        <taxon>Stenosarchaea group</taxon>
        <taxon>Halobacteria</taxon>
        <taxon>Halobacteriales</taxon>
        <taxon>Haloferacaceae</taxon>
        <taxon>Halogeometricum</taxon>
    </lineage>
</organism>
<evidence type="ECO:0000313" key="3">
    <source>
        <dbReference type="Proteomes" id="UP000006663"/>
    </source>
</evidence>
<dbReference type="KEGG" id="hbo:Hbor_00860"/>
<feature type="transmembrane region" description="Helical" evidence="1">
    <location>
        <begin position="17"/>
        <end position="34"/>
    </location>
</feature>
<keyword evidence="3" id="KW-1185">Reference proteome</keyword>
<keyword evidence="1" id="KW-0812">Transmembrane</keyword>
<protein>
    <submittedName>
        <fullName evidence="2">Uncharacterized protein</fullName>
    </submittedName>
</protein>
<dbReference type="Proteomes" id="UP000006663">
    <property type="component" value="Chromosome"/>
</dbReference>
<dbReference type="AlphaFoldDB" id="E4NRM3"/>
<evidence type="ECO:0000313" key="2">
    <source>
        <dbReference type="EMBL" id="ADQ65699.1"/>
    </source>
</evidence>
<sequence length="67" mass="6562">MTVAVTRGMFDKLGTKGIAGVVLLVAGIGIVAYQEPIVAAGIALVVAGLGLVASGLVQSVMGMFGMA</sequence>
<reference evidence="2 3" key="1">
    <citation type="journal article" date="2009" name="Stand. Genomic Sci.">
        <title>Complete genome sequence of Halogeometricum borinquense type strain (PR3).</title>
        <authorList>
            <person name="Malfatti S."/>
            <person name="Tindall B.J."/>
            <person name="Schneider S."/>
            <person name="Fahnrich R."/>
            <person name="Lapidus A."/>
            <person name="Labuttii K."/>
            <person name="Copeland A."/>
            <person name="Glavina Del Rio T."/>
            <person name="Nolan M."/>
            <person name="Chen F."/>
            <person name="Lucas S."/>
            <person name="Tice H."/>
            <person name="Cheng J.F."/>
            <person name="Bruce D."/>
            <person name="Goodwin L."/>
            <person name="Pitluck S."/>
            <person name="Anderson I."/>
            <person name="Pati A."/>
            <person name="Ivanova N."/>
            <person name="Mavromatis K."/>
            <person name="Chen A."/>
            <person name="Palaniappan K."/>
            <person name="D'haeseleer P."/>
            <person name="Goker M."/>
            <person name="Bristow J."/>
            <person name="Eisen J.A."/>
            <person name="Markowitz V."/>
            <person name="Hugenholtz P."/>
            <person name="Kyrpides N.C."/>
            <person name="Klenk H.P."/>
            <person name="Chain P."/>
        </authorList>
    </citation>
    <scope>NUCLEOTIDE SEQUENCE [LARGE SCALE GENOMIC DNA]</scope>
    <source>
        <strain evidence="3">ATCC 700274 / DSM 11551 / JCM 10706 / KCTC 4070 / PR3</strain>
    </source>
</reference>
<keyword evidence="1" id="KW-0472">Membrane</keyword>
<dbReference type="HOGENOM" id="CLU_194987_1_0_2"/>